<evidence type="ECO:0000313" key="4">
    <source>
        <dbReference type="EMBL" id="MBL0427990.1"/>
    </source>
</evidence>
<keyword evidence="5" id="KW-1185">Reference proteome</keyword>
<evidence type="ECO:0000259" key="3">
    <source>
        <dbReference type="Pfam" id="PF13458"/>
    </source>
</evidence>
<dbReference type="PANTHER" id="PTHR30483:SF6">
    <property type="entry name" value="PERIPLASMIC BINDING PROTEIN OF ABC TRANSPORTER FOR NATURAL AMINO ACIDS"/>
    <property type="match status" value="1"/>
</dbReference>
<gene>
    <name evidence="4" type="ORF">JI746_22980</name>
</gene>
<sequence>MDRRTFVNSSSALAGLAAFGAFIPVRAQGSGPIRIGLLTPLTGVVASGGKEIAEGFNLYWEQVGKKIGNRPVEIFIEDDGSNPDIALQKARKLTEQTKVDFLVGDLLANTGLAVAEYAKGNGIPYFIPVIAADDLTQRKRIPNVIRVAGYSASQMPRPLADYAFKKMGLRKVVTISQDYTFGHEQCGGFAQVFTELGGTIVAQHWHPLNTQDFSPYIAQIQSAAPDGVFAMETGADATRFIQQWTNFGLKGKLKLLGAMNATDQSVIRTLGAEAEGILSAAHFAEGSEAAATRKFVADYEAAYKKLPSIYGFSHYSAAMWLAEAIKRVNGNVEDRPKLLAAVRGTVLSNSPLGHEVRLDEYGNPVYDVYIRNVVKRPDGKYWNVPIETYRNVSQFWTYKVDDYLKQPPYSRTFQGIKKT</sequence>
<comment type="caution">
    <text evidence="4">The sequence shown here is derived from an EMBL/GenBank/DDBJ whole genome shotgun (WGS) entry which is preliminary data.</text>
</comment>
<comment type="similarity">
    <text evidence="1">Belongs to the leucine-binding protein family.</text>
</comment>
<dbReference type="InterPro" id="IPR028081">
    <property type="entry name" value="Leu-bd"/>
</dbReference>
<dbReference type="Gene3D" id="3.40.50.2300">
    <property type="match status" value="2"/>
</dbReference>
<evidence type="ECO:0000313" key="5">
    <source>
        <dbReference type="Proteomes" id="UP000622707"/>
    </source>
</evidence>
<evidence type="ECO:0000256" key="1">
    <source>
        <dbReference type="ARBA" id="ARBA00010062"/>
    </source>
</evidence>
<dbReference type="RefSeq" id="WP_201692620.1">
    <property type="nucleotide sequence ID" value="NZ_JAEQND010000014.1"/>
</dbReference>
<dbReference type="Pfam" id="PF13458">
    <property type="entry name" value="Peripla_BP_6"/>
    <property type="match status" value="1"/>
</dbReference>
<evidence type="ECO:0000256" key="2">
    <source>
        <dbReference type="ARBA" id="ARBA00022729"/>
    </source>
</evidence>
<feature type="domain" description="Leucine-binding protein" evidence="3">
    <location>
        <begin position="32"/>
        <end position="374"/>
    </location>
</feature>
<organism evidence="4 5">
    <name type="scientific">Ramlibacter alkalitolerans</name>
    <dbReference type="NCBI Taxonomy" id="2039631"/>
    <lineage>
        <taxon>Bacteria</taxon>
        <taxon>Pseudomonadati</taxon>
        <taxon>Pseudomonadota</taxon>
        <taxon>Betaproteobacteria</taxon>
        <taxon>Burkholderiales</taxon>
        <taxon>Comamonadaceae</taxon>
        <taxon>Ramlibacter</taxon>
    </lineage>
</organism>
<dbReference type="InterPro" id="IPR028082">
    <property type="entry name" value="Peripla_BP_I"/>
</dbReference>
<dbReference type="InterPro" id="IPR051010">
    <property type="entry name" value="BCAA_transport"/>
</dbReference>
<dbReference type="EMBL" id="JAEQND010000014">
    <property type="protein sequence ID" value="MBL0427990.1"/>
    <property type="molecule type" value="Genomic_DNA"/>
</dbReference>
<dbReference type="Proteomes" id="UP000622707">
    <property type="component" value="Unassembled WGS sequence"/>
</dbReference>
<dbReference type="CDD" id="cd06332">
    <property type="entry name" value="PBP1_aromatic_compounds-like"/>
    <property type="match status" value="1"/>
</dbReference>
<proteinExistence type="inferred from homology"/>
<dbReference type="SUPFAM" id="SSF53822">
    <property type="entry name" value="Periplasmic binding protein-like I"/>
    <property type="match status" value="1"/>
</dbReference>
<keyword evidence="2" id="KW-0732">Signal</keyword>
<reference evidence="4 5" key="1">
    <citation type="journal article" date="2017" name="Int. J. Syst. Evol. Microbiol.">
        <title>Ramlibacter alkalitolerans sp. nov., alkali-tolerant bacterium isolated from soil of ginseng.</title>
        <authorList>
            <person name="Lee D.H."/>
            <person name="Cha C.J."/>
        </authorList>
    </citation>
    <scope>NUCLEOTIDE SEQUENCE [LARGE SCALE GENOMIC DNA]</scope>
    <source>
        <strain evidence="4 5">KACC 19305</strain>
    </source>
</reference>
<protein>
    <submittedName>
        <fullName evidence="4">Penicillin-binding protein activator</fullName>
    </submittedName>
</protein>
<dbReference type="PANTHER" id="PTHR30483">
    <property type="entry name" value="LEUCINE-SPECIFIC-BINDING PROTEIN"/>
    <property type="match status" value="1"/>
</dbReference>
<name>A0ABS1JUM9_9BURK</name>
<accession>A0ABS1JUM9</accession>